<accession>A0A4P6Q8F7</accession>
<sequence precursor="true">MDTKLSGRTVLVTGASGAIGRALATAFAEEGAAVAAGWHSDRAGAREVVRTITGAGGRAAEVRIDQGDPDSIDRAVTEVEHVLGGIGVLVANAVAWPEFGDQSREGLIGSLTANAAGTLALVEAVLPAMRSAGWGRVVLISTDIVEQPMAGPTAYPAAKGAVETAARVFAVREARHGILTNVVRPGFTRTERALNAPWLGPEVIGAEGAKTPTGRICTPEDVAQAAVFLGSGANGHVNGEALSVAGGRQLTR</sequence>
<evidence type="ECO:0000313" key="3">
    <source>
        <dbReference type="EMBL" id="QBI55499.1"/>
    </source>
</evidence>
<dbReference type="PRINTS" id="PR00081">
    <property type="entry name" value="GDHRDH"/>
</dbReference>
<dbReference type="Proteomes" id="UP000292235">
    <property type="component" value="Chromosome"/>
</dbReference>
<organism evidence="3 4">
    <name type="scientific">Streptomonospora litoralis</name>
    <dbReference type="NCBI Taxonomy" id="2498135"/>
    <lineage>
        <taxon>Bacteria</taxon>
        <taxon>Bacillati</taxon>
        <taxon>Actinomycetota</taxon>
        <taxon>Actinomycetes</taxon>
        <taxon>Streptosporangiales</taxon>
        <taxon>Nocardiopsidaceae</taxon>
        <taxon>Streptomonospora</taxon>
    </lineage>
</organism>
<gene>
    <name evidence="3" type="primary">fabG8</name>
    <name evidence="3" type="ORF">EKD16_18680</name>
</gene>
<proteinExistence type="inferred from homology"/>
<dbReference type="CDD" id="cd05233">
    <property type="entry name" value="SDR_c"/>
    <property type="match status" value="1"/>
</dbReference>
<name>A0A4P6Q8F7_9ACTN</name>
<dbReference type="EC" id="1.1.1.100" evidence="3"/>
<dbReference type="PANTHER" id="PTHR48107">
    <property type="entry name" value="NADPH-DEPENDENT ALDEHYDE REDUCTASE-LIKE PROTEIN, CHLOROPLASTIC-RELATED"/>
    <property type="match status" value="1"/>
</dbReference>
<protein>
    <submittedName>
        <fullName evidence="3">3-oxoacyl-[acyl-carrier-protein] reductase FabG</fullName>
        <ecNumber evidence="3">1.1.1.100</ecNumber>
    </submittedName>
</protein>
<dbReference type="SUPFAM" id="SSF51735">
    <property type="entry name" value="NAD(P)-binding Rossmann-fold domains"/>
    <property type="match status" value="1"/>
</dbReference>
<evidence type="ECO:0000313" key="4">
    <source>
        <dbReference type="Proteomes" id="UP000292235"/>
    </source>
</evidence>
<evidence type="ECO:0000256" key="2">
    <source>
        <dbReference type="ARBA" id="ARBA00023002"/>
    </source>
</evidence>
<dbReference type="Pfam" id="PF13561">
    <property type="entry name" value="adh_short_C2"/>
    <property type="match status" value="1"/>
</dbReference>
<keyword evidence="4" id="KW-1185">Reference proteome</keyword>
<dbReference type="OrthoDB" id="286404at2"/>
<dbReference type="KEGG" id="strr:EKD16_18680"/>
<dbReference type="EMBL" id="CP036455">
    <property type="protein sequence ID" value="QBI55499.1"/>
    <property type="molecule type" value="Genomic_DNA"/>
</dbReference>
<keyword evidence="2 3" id="KW-0560">Oxidoreductase</keyword>
<comment type="similarity">
    <text evidence="1">Belongs to the short-chain dehydrogenases/reductases (SDR) family.</text>
</comment>
<evidence type="ECO:0000256" key="1">
    <source>
        <dbReference type="ARBA" id="ARBA00006484"/>
    </source>
</evidence>
<reference evidence="3 4" key="1">
    <citation type="submission" date="2019-02" db="EMBL/GenBank/DDBJ databases">
        <authorList>
            <person name="Khodamoradi S."/>
            <person name="Hahnke R.L."/>
            <person name="Kaempfer P."/>
            <person name="Schumann P."/>
            <person name="Rohde M."/>
            <person name="Steinert M."/>
            <person name="Luzhetskyy A."/>
            <person name="Wink J."/>
            <person name="Ruckert C."/>
        </authorList>
    </citation>
    <scope>NUCLEOTIDE SEQUENCE [LARGE SCALE GENOMIC DNA]</scope>
    <source>
        <strain evidence="3 4">M2</strain>
    </source>
</reference>
<dbReference type="InterPro" id="IPR002347">
    <property type="entry name" value="SDR_fam"/>
</dbReference>
<dbReference type="RefSeq" id="WP_131099486.1">
    <property type="nucleotide sequence ID" value="NZ_CP036455.1"/>
</dbReference>
<dbReference type="Gene3D" id="3.40.50.720">
    <property type="entry name" value="NAD(P)-binding Rossmann-like Domain"/>
    <property type="match status" value="1"/>
</dbReference>
<dbReference type="InterPro" id="IPR036291">
    <property type="entry name" value="NAD(P)-bd_dom_sf"/>
</dbReference>
<dbReference type="PANTHER" id="PTHR48107:SF7">
    <property type="entry name" value="RE15974P"/>
    <property type="match status" value="1"/>
</dbReference>
<dbReference type="AlphaFoldDB" id="A0A4P6Q8F7"/>
<dbReference type="GO" id="GO:0004316">
    <property type="term" value="F:3-oxoacyl-[acyl-carrier-protein] reductase (NADPH) activity"/>
    <property type="evidence" value="ECO:0007669"/>
    <property type="project" value="UniProtKB-EC"/>
</dbReference>